<dbReference type="Proteomes" id="UP000002630">
    <property type="component" value="Linkage Group LG16"/>
</dbReference>
<dbReference type="EMBL" id="FN648255">
    <property type="protein sequence ID" value="CBJ30125.1"/>
    <property type="molecule type" value="Genomic_DNA"/>
</dbReference>
<dbReference type="InParanoid" id="D7FN64"/>
<dbReference type="PANTHER" id="PTHR42044:SF2">
    <property type="entry name" value="DUF676 DOMAIN-CONTAINING PROTEIN"/>
    <property type="match status" value="1"/>
</dbReference>
<dbReference type="STRING" id="2880.D7FN64"/>
<gene>
    <name evidence="1" type="ORF">Esi_0175_0040</name>
</gene>
<keyword evidence="2" id="KW-1185">Reference proteome</keyword>
<evidence type="ECO:0000313" key="2">
    <source>
        <dbReference type="Proteomes" id="UP000002630"/>
    </source>
</evidence>
<dbReference type="EMBL" id="FN649741">
    <property type="protein sequence ID" value="CBJ30125.1"/>
    <property type="molecule type" value="Genomic_DNA"/>
</dbReference>
<protein>
    <recommendedName>
        <fullName evidence="3">Fungal lipase-like domain-containing protein</fullName>
    </recommendedName>
</protein>
<accession>D7FN64</accession>
<dbReference type="OMA" id="HNPTDSF"/>
<dbReference type="AlphaFoldDB" id="D7FN64"/>
<evidence type="ECO:0008006" key="3">
    <source>
        <dbReference type="Google" id="ProtNLM"/>
    </source>
</evidence>
<proteinExistence type="predicted"/>
<organism evidence="1 2">
    <name type="scientific">Ectocarpus siliculosus</name>
    <name type="common">Brown alga</name>
    <name type="synonym">Conferva siliculosa</name>
    <dbReference type="NCBI Taxonomy" id="2880"/>
    <lineage>
        <taxon>Eukaryota</taxon>
        <taxon>Sar</taxon>
        <taxon>Stramenopiles</taxon>
        <taxon>Ochrophyta</taxon>
        <taxon>PX clade</taxon>
        <taxon>Phaeophyceae</taxon>
        <taxon>Ectocarpales</taxon>
        <taxon>Ectocarpaceae</taxon>
        <taxon>Ectocarpus</taxon>
    </lineage>
</organism>
<sequence length="304" mass="33903">MPGTWLDVLTLDLGLDDLLKESKSSITSFISMFGTLLAFVRPTIPGDSPRVLRTLLPLVAWVVFSDEATVTPDQLVDDGSPESFFYVNGICTTRRMALATGAELSKMFNKNVTVVHNPTDSFIVDIFECVFAKLWTGQSFATSRPCALLMDRLLEALRDPTKTKVVLIAHSQGTIIASDALRRLWTAVDKGELTHDEMKKLEIYNLANAAHWMDQTEDRVPYIESICNQRDTVGMLGANAPESVKQSWNIRIAGPVVYPTTNRWGHMISAHYLKHLKNGDYPGSKLHTYMNTAKEPEYIVAASH</sequence>
<name>D7FN64_ECTSI</name>
<dbReference type="PANTHER" id="PTHR42044">
    <property type="entry name" value="DUF676 DOMAIN-CONTAINING PROTEIN-RELATED"/>
    <property type="match status" value="1"/>
</dbReference>
<dbReference type="InterPro" id="IPR029058">
    <property type="entry name" value="AB_hydrolase_fold"/>
</dbReference>
<reference evidence="1 2" key="1">
    <citation type="journal article" date="2010" name="Nature">
        <title>The Ectocarpus genome and the independent evolution of multicellularity in brown algae.</title>
        <authorList>
            <person name="Cock J.M."/>
            <person name="Sterck L."/>
            <person name="Rouze P."/>
            <person name="Scornet D."/>
            <person name="Allen A.E."/>
            <person name="Amoutzias G."/>
            <person name="Anthouard V."/>
            <person name="Artiguenave F."/>
            <person name="Aury J.M."/>
            <person name="Badger J.H."/>
            <person name="Beszteri B."/>
            <person name="Billiau K."/>
            <person name="Bonnet E."/>
            <person name="Bothwell J.H."/>
            <person name="Bowler C."/>
            <person name="Boyen C."/>
            <person name="Brownlee C."/>
            <person name="Carrano C.J."/>
            <person name="Charrier B."/>
            <person name="Cho G.Y."/>
            <person name="Coelho S.M."/>
            <person name="Collen J."/>
            <person name="Corre E."/>
            <person name="Da Silva C."/>
            <person name="Delage L."/>
            <person name="Delaroque N."/>
            <person name="Dittami S.M."/>
            <person name="Doulbeau S."/>
            <person name="Elias M."/>
            <person name="Farnham G."/>
            <person name="Gachon C.M."/>
            <person name="Gschloessl B."/>
            <person name="Heesch S."/>
            <person name="Jabbari K."/>
            <person name="Jubin C."/>
            <person name="Kawai H."/>
            <person name="Kimura K."/>
            <person name="Kloareg B."/>
            <person name="Kupper F.C."/>
            <person name="Lang D."/>
            <person name="Le Bail A."/>
            <person name="Leblanc C."/>
            <person name="Lerouge P."/>
            <person name="Lohr M."/>
            <person name="Lopez P.J."/>
            <person name="Martens C."/>
            <person name="Maumus F."/>
            <person name="Michel G."/>
            <person name="Miranda-Saavedra D."/>
            <person name="Morales J."/>
            <person name="Moreau H."/>
            <person name="Motomura T."/>
            <person name="Nagasato C."/>
            <person name="Napoli C.A."/>
            <person name="Nelson D.R."/>
            <person name="Nyvall-Collen P."/>
            <person name="Peters A.F."/>
            <person name="Pommier C."/>
            <person name="Potin P."/>
            <person name="Poulain J."/>
            <person name="Quesneville H."/>
            <person name="Read B."/>
            <person name="Rensing S.A."/>
            <person name="Ritter A."/>
            <person name="Rousvoal S."/>
            <person name="Samanta M."/>
            <person name="Samson G."/>
            <person name="Schroeder D.C."/>
            <person name="Segurens B."/>
            <person name="Strittmatter M."/>
            <person name="Tonon T."/>
            <person name="Tregear J.W."/>
            <person name="Valentin K."/>
            <person name="von Dassow P."/>
            <person name="Yamagishi T."/>
            <person name="Van de Peer Y."/>
            <person name="Wincker P."/>
        </authorList>
    </citation>
    <scope>NUCLEOTIDE SEQUENCE [LARGE SCALE GENOMIC DNA]</scope>
    <source>
        <strain evidence="2">Ec32 / CCAP1310/4</strain>
    </source>
</reference>
<dbReference type="OrthoDB" id="202545at2759"/>
<dbReference type="SUPFAM" id="SSF53474">
    <property type="entry name" value="alpha/beta-Hydrolases"/>
    <property type="match status" value="1"/>
</dbReference>
<evidence type="ECO:0000313" key="1">
    <source>
        <dbReference type="EMBL" id="CBJ30125.1"/>
    </source>
</evidence>